<dbReference type="PROSITE" id="PS51318">
    <property type="entry name" value="TAT"/>
    <property type="match status" value="1"/>
</dbReference>
<evidence type="ECO:0000313" key="1">
    <source>
        <dbReference type="EMBL" id="SAL17296.1"/>
    </source>
</evidence>
<proteinExistence type="predicted"/>
<accession>A0A158FBL5</accession>
<dbReference type="EMBL" id="FCOK02000004">
    <property type="protein sequence ID" value="SAL17296.1"/>
    <property type="molecule type" value="Genomic_DNA"/>
</dbReference>
<gene>
    <name evidence="1" type="ORF">AWB69_00930</name>
</gene>
<evidence type="ECO:0000313" key="2">
    <source>
        <dbReference type="Proteomes" id="UP000054683"/>
    </source>
</evidence>
<dbReference type="AlphaFoldDB" id="A0A158FBL5"/>
<dbReference type="InterPro" id="IPR006311">
    <property type="entry name" value="TAT_signal"/>
</dbReference>
<protein>
    <submittedName>
        <fullName evidence="1">Uncharacterized protein</fullName>
    </submittedName>
</protein>
<name>A0A158FBL5_9BURK</name>
<organism evidence="1 2">
    <name type="scientific">Caballeronia udeis</name>
    <dbReference type="NCBI Taxonomy" id="1232866"/>
    <lineage>
        <taxon>Bacteria</taxon>
        <taxon>Pseudomonadati</taxon>
        <taxon>Pseudomonadota</taxon>
        <taxon>Betaproteobacteria</taxon>
        <taxon>Burkholderiales</taxon>
        <taxon>Burkholderiaceae</taxon>
        <taxon>Caballeronia</taxon>
    </lineage>
</organism>
<reference evidence="1 2" key="1">
    <citation type="submission" date="2016-01" db="EMBL/GenBank/DDBJ databases">
        <authorList>
            <person name="Oliw E.H."/>
        </authorList>
    </citation>
    <scope>NUCLEOTIDE SEQUENCE [LARGE SCALE GENOMIC DNA]</scope>
    <source>
        <strain evidence="1">LMG 27134</strain>
    </source>
</reference>
<dbReference type="Proteomes" id="UP000054683">
    <property type="component" value="Unassembled WGS sequence"/>
</dbReference>
<dbReference type="OrthoDB" id="9134367at2"/>
<dbReference type="RefSeq" id="WP_062082644.1">
    <property type="nucleotide sequence ID" value="NZ_FCOK02000004.1"/>
</dbReference>
<sequence length="183" mass="20228">MKTGRREFIEAASLAAACGPMSWPAQAIVRSTTLSDQRSECDHALIIVFDERVADSRAFAFRSRTRGAHLVPMGNDIGVLWFQHLMPLASLSGNTVAGLTTYADAFLLTRFAQGNGLRIVQRTAEAHAGPNTLVMWRLTAGDPDQSDEYVPAVRRPRYGENREAMWHGRVIGKKERVSEDKGT</sequence>